<evidence type="ECO:0000256" key="1">
    <source>
        <dbReference type="SAM" id="MobiDB-lite"/>
    </source>
</evidence>
<sequence>MISLLLTYPINVNPPFPNHIQHHPRHNLSIPWKTTTRSFALRSIPQPDTTTGGSDTLATAMHQTLPDPKRTCP</sequence>
<keyword evidence="3" id="KW-1185">Reference proteome</keyword>
<evidence type="ECO:0000313" key="3">
    <source>
        <dbReference type="Proteomes" id="UP000298138"/>
    </source>
</evidence>
<reference evidence="2 3" key="1">
    <citation type="submission" date="2019-04" db="EMBL/GenBank/DDBJ databases">
        <title>Comparative genomics and transcriptomics to analyze fruiting body development in filamentous ascomycetes.</title>
        <authorList>
            <consortium name="DOE Joint Genome Institute"/>
            <person name="Lutkenhaus R."/>
            <person name="Traeger S."/>
            <person name="Breuer J."/>
            <person name="Kuo A."/>
            <person name="Lipzen A."/>
            <person name="Pangilinan J."/>
            <person name="Dilworth D."/>
            <person name="Sandor L."/>
            <person name="Poggeler S."/>
            <person name="Barry K."/>
            <person name="Grigoriev I.V."/>
            <person name="Nowrousian M."/>
        </authorList>
    </citation>
    <scope>NUCLEOTIDE SEQUENCE [LARGE SCALE GENOMIC DNA]</scope>
    <source>
        <strain evidence="2 3">CBS 389.68</strain>
    </source>
</reference>
<name>A0A4S2MLM6_9PEZI</name>
<feature type="region of interest" description="Disordered" evidence="1">
    <location>
        <begin position="42"/>
        <end position="73"/>
    </location>
</feature>
<proteinExistence type="predicted"/>
<gene>
    <name evidence="2" type="ORF">EX30DRAFT_173294</name>
</gene>
<dbReference type="EMBL" id="ML220147">
    <property type="protein sequence ID" value="TGZ77930.1"/>
    <property type="molecule type" value="Genomic_DNA"/>
</dbReference>
<accession>A0A4S2MLM6</accession>
<feature type="compositionally biased region" description="Polar residues" evidence="1">
    <location>
        <begin position="46"/>
        <end position="57"/>
    </location>
</feature>
<dbReference type="AlphaFoldDB" id="A0A4S2MLM6"/>
<evidence type="ECO:0000313" key="2">
    <source>
        <dbReference type="EMBL" id="TGZ77930.1"/>
    </source>
</evidence>
<protein>
    <submittedName>
        <fullName evidence="2">Uncharacterized protein</fullName>
    </submittedName>
</protein>
<organism evidence="2 3">
    <name type="scientific">Ascodesmis nigricans</name>
    <dbReference type="NCBI Taxonomy" id="341454"/>
    <lineage>
        <taxon>Eukaryota</taxon>
        <taxon>Fungi</taxon>
        <taxon>Dikarya</taxon>
        <taxon>Ascomycota</taxon>
        <taxon>Pezizomycotina</taxon>
        <taxon>Pezizomycetes</taxon>
        <taxon>Pezizales</taxon>
        <taxon>Ascodesmidaceae</taxon>
        <taxon>Ascodesmis</taxon>
    </lineage>
</organism>
<dbReference type="InParanoid" id="A0A4S2MLM6"/>
<dbReference type="Proteomes" id="UP000298138">
    <property type="component" value="Unassembled WGS sequence"/>
</dbReference>